<dbReference type="EMBL" id="MCFE01000377">
    <property type="protein sequence ID" value="ORX90497.1"/>
    <property type="molecule type" value="Genomic_DNA"/>
</dbReference>
<comment type="caution">
    <text evidence="6">The sequence shown here is derived from an EMBL/GenBank/DDBJ whole genome shotgun (WGS) entry which is preliminary data.</text>
</comment>
<feature type="transmembrane region" description="Helical" evidence="5">
    <location>
        <begin position="263"/>
        <end position="286"/>
    </location>
</feature>
<dbReference type="AlphaFoldDB" id="A0A1Y1XXM2"/>
<feature type="transmembrane region" description="Helical" evidence="5">
    <location>
        <begin position="222"/>
        <end position="243"/>
    </location>
</feature>
<gene>
    <name evidence="6" type="ORF">K493DRAFT_304841</name>
</gene>
<sequence length="362" mass="41113">MDGFLNRLLRATVDIVQVTSICSAVATSMVVVAGILLLCTRRQISNKISFRLALLVAFYEFIFHVTNIINNRVLFHAMTPTIACRLTYSIANFSKLMSVFTTTTIAYNLDMILIRQRSEVKRAQLWYIPLTLSTALLITLICTIYSVANEVCWLANFAANPTAVWIQWLSCFLWMFLGLCYSLYVVIRVIHLLRHHQTEMHTTMEKINLSTNPKLRQISFRITMYAVVPILTFFPAILSFTIQSIGYSLPRPVYKEHLATFDALMWAIAELLTSSTGLLTTLVFAFDPVVMAALADISEYIKYRLPNLSNGRPSLFFKEDQPYAQQTSGSWQDYPATPSSETHIAMHMEDEVEAGFDALKLL</sequence>
<evidence type="ECO:0000313" key="7">
    <source>
        <dbReference type="Proteomes" id="UP000193498"/>
    </source>
</evidence>
<organism evidence="6 7">
    <name type="scientific">Basidiobolus meristosporus CBS 931.73</name>
    <dbReference type="NCBI Taxonomy" id="1314790"/>
    <lineage>
        <taxon>Eukaryota</taxon>
        <taxon>Fungi</taxon>
        <taxon>Fungi incertae sedis</taxon>
        <taxon>Zoopagomycota</taxon>
        <taxon>Entomophthoromycotina</taxon>
        <taxon>Basidiobolomycetes</taxon>
        <taxon>Basidiobolales</taxon>
        <taxon>Basidiobolaceae</taxon>
        <taxon>Basidiobolus</taxon>
    </lineage>
</organism>
<keyword evidence="7" id="KW-1185">Reference proteome</keyword>
<name>A0A1Y1XXM2_9FUNG</name>
<keyword evidence="4 5" id="KW-0472">Membrane</keyword>
<keyword evidence="3 5" id="KW-1133">Transmembrane helix</keyword>
<evidence type="ECO:0000256" key="3">
    <source>
        <dbReference type="ARBA" id="ARBA00022989"/>
    </source>
</evidence>
<feature type="transmembrane region" description="Helical" evidence="5">
    <location>
        <begin position="50"/>
        <end position="69"/>
    </location>
</feature>
<feature type="transmembrane region" description="Helical" evidence="5">
    <location>
        <begin position="166"/>
        <end position="187"/>
    </location>
</feature>
<dbReference type="PANTHER" id="PTHR23112">
    <property type="entry name" value="G PROTEIN-COUPLED RECEPTOR 157-RELATED"/>
    <property type="match status" value="1"/>
</dbReference>
<dbReference type="GO" id="GO:0004930">
    <property type="term" value="F:G protein-coupled receptor activity"/>
    <property type="evidence" value="ECO:0007669"/>
    <property type="project" value="TreeGrafter"/>
</dbReference>
<proteinExistence type="predicted"/>
<evidence type="ECO:0008006" key="8">
    <source>
        <dbReference type="Google" id="ProtNLM"/>
    </source>
</evidence>
<feature type="transmembrane region" description="Helical" evidence="5">
    <location>
        <begin position="96"/>
        <end position="114"/>
    </location>
</feature>
<evidence type="ECO:0000313" key="6">
    <source>
        <dbReference type="EMBL" id="ORX90497.1"/>
    </source>
</evidence>
<comment type="subcellular location">
    <subcellularLocation>
        <location evidence="1">Membrane</location>
        <topology evidence="1">Multi-pass membrane protein</topology>
    </subcellularLocation>
</comment>
<feature type="transmembrane region" description="Helical" evidence="5">
    <location>
        <begin position="15"/>
        <end position="38"/>
    </location>
</feature>
<evidence type="ECO:0000256" key="4">
    <source>
        <dbReference type="ARBA" id="ARBA00023136"/>
    </source>
</evidence>
<reference evidence="6 7" key="1">
    <citation type="submission" date="2016-07" db="EMBL/GenBank/DDBJ databases">
        <title>Pervasive Adenine N6-methylation of Active Genes in Fungi.</title>
        <authorList>
            <consortium name="DOE Joint Genome Institute"/>
            <person name="Mondo S.J."/>
            <person name="Dannebaum R.O."/>
            <person name="Kuo R.C."/>
            <person name="Labutti K."/>
            <person name="Haridas S."/>
            <person name="Kuo A."/>
            <person name="Salamov A."/>
            <person name="Ahrendt S.R."/>
            <person name="Lipzen A."/>
            <person name="Sullivan W."/>
            <person name="Andreopoulos W.B."/>
            <person name="Clum A."/>
            <person name="Lindquist E."/>
            <person name="Daum C."/>
            <person name="Ramamoorthy G.K."/>
            <person name="Gryganskyi A."/>
            <person name="Culley D."/>
            <person name="Magnuson J.K."/>
            <person name="James T.Y."/>
            <person name="O'Malley M.A."/>
            <person name="Stajich J.E."/>
            <person name="Spatafora J.W."/>
            <person name="Visel A."/>
            <person name="Grigoriev I.V."/>
        </authorList>
    </citation>
    <scope>NUCLEOTIDE SEQUENCE [LARGE SCALE GENOMIC DNA]</scope>
    <source>
        <strain evidence="6 7">CBS 931.73</strain>
    </source>
</reference>
<evidence type="ECO:0000256" key="2">
    <source>
        <dbReference type="ARBA" id="ARBA00022692"/>
    </source>
</evidence>
<dbReference type="Gene3D" id="1.20.1070.10">
    <property type="entry name" value="Rhodopsin 7-helix transmembrane proteins"/>
    <property type="match status" value="1"/>
</dbReference>
<dbReference type="InParanoid" id="A0A1Y1XXM2"/>
<dbReference type="PANTHER" id="PTHR23112:SF0">
    <property type="entry name" value="TRANSMEMBRANE PROTEIN 116"/>
    <property type="match status" value="1"/>
</dbReference>
<dbReference type="OrthoDB" id="2282627at2759"/>
<keyword evidence="2 5" id="KW-0812">Transmembrane</keyword>
<accession>A0A1Y1XXM2</accession>
<dbReference type="Proteomes" id="UP000193498">
    <property type="component" value="Unassembled WGS sequence"/>
</dbReference>
<evidence type="ECO:0000256" key="5">
    <source>
        <dbReference type="SAM" id="Phobius"/>
    </source>
</evidence>
<dbReference type="GO" id="GO:0005886">
    <property type="term" value="C:plasma membrane"/>
    <property type="evidence" value="ECO:0007669"/>
    <property type="project" value="TreeGrafter"/>
</dbReference>
<protein>
    <recommendedName>
        <fullName evidence="8">G-protein coupled receptors family 1 profile domain-containing protein</fullName>
    </recommendedName>
</protein>
<dbReference type="GO" id="GO:0007189">
    <property type="term" value="P:adenylate cyclase-activating G protein-coupled receptor signaling pathway"/>
    <property type="evidence" value="ECO:0007669"/>
    <property type="project" value="TreeGrafter"/>
</dbReference>
<feature type="transmembrane region" description="Helical" evidence="5">
    <location>
        <begin position="126"/>
        <end position="146"/>
    </location>
</feature>
<evidence type="ECO:0000256" key="1">
    <source>
        <dbReference type="ARBA" id="ARBA00004141"/>
    </source>
</evidence>